<evidence type="ECO:0000256" key="1">
    <source>
        <dbReference type="ARBA" id="ARBA00023125"/>
    </source>
</evidence>
<dbReference type="InterPro" id="IPR012340">
    <property type="entry name" value="NA-bd_OB-fold"/>
</dbReference>
<dbReference type="RefSeq" id="WP_387403988.1">
    <property type="nucleotide sequence ID" value="NZ_JBIAQY010000004.1"/>
</dbReference>
<keyword evidence="6" id="KW-1185">Reference proteome</keyword>
<evidence type="ECO:0000256" key="2">
    <source>
        <dbReference type="HAMAP-Rule" id="MF_00984"/>
    </source>
</evidence>
<dbReference type="InterPro" id="IPR011344">
    <property type="entry name" value="ssDNA-bd"/>
</dbReference>
<comment type="caution">
    <text evidence="2">Lacks conserved residue(s) required for the propagation of feature annotation.</text>
</comment>
<dbReference type="HAMAP" id="MF_00984">
    <property type="entry name" value="SSB"/>
    <property type="match status" value="1"/>
</dbReference>
<dbReference type="PROSITE" id="PS50935">
    <property type="entry name" value="SSB"/>
    <property type="match status" value="1"/>
</dbReference>
<dbReference type="NCBIfam" id="TIGR00621">
    <property type="entry name" value="ssb"/>
    <property type="match status" value="1"/>
</dbReference>
<evidence type="ECO:0000256" key="3">
    <source>
        <dbReference type="RuleBase" id="RU000524"/>
    </source>
</evidence>
<comment type="caution">
    <text evidence="5">The sequence shown here is derived from an EMBL/GenBank/DDBJ whole genome shotgun (WGS) entry which is preliminary data.</text>
</comment>
<feature type="region of interest" description="Disordered" evidence="4">
    <location>
        <begin position="123"/>
        <end position="151"/>
    </location>
</feature>
<dbReference type="GO" id="GO:0003677">
    <property type="term" value="F:DNA binding"/>
    <property type="evidence" value="ECO:0007669"/>
    <property type="project" value="UniProtKB-KW"/>
</dbReference>
<gene>
    <name evidence="5" type="primary">ssb</name>
    <name evidence="5" type="ORF">ACFYXQ_15715</name>
</gene>
<reference evidence="5 6" key="1">
    <citation type="submission" date="2024-10" db="EMBL/GenBank/DDBJ databases">
        <title>The Natural Products Discovery Center: Release of the First 8490 Sequenced Strains for Exploring Actinobacteria Biosynthetic Diversity.</title>
        <authorList>
            <person name="Kalkreuter E."/>
            <person name="Kautsar S.A."/>
            <person name="Yang D."/>
            <person name="Bader C.D."/>
            <person name="Teijaro C.N."/>
            <person name="Fluegel L."/>
            <person name="Davis C.M."/>
            <person name="Simpson J.R."/>
            <person name="Lauterbach L."/>
            <person name="Steele A.D."/>
            <person name="Gui C."/>
            <person name="Meng S."/>
            <person name="Li G."/>
            <person name="Viehrig K."/>
            <person name="Ye F."/>
            <person name="Su P."/>
            <person name="Kiefer A.F."/>
            <person name="Nichols A."/>
            <person name="Cepeda A.J."/>
            <person name="Yan W."/>
            <person name="Fan B."/>
            <person name="Jiang Y."/>
            <person name="Adhikari A."/>
            <person name="Zheng C.-J."/>
            <person name="Schuster L."/>
            <person name="Cowan T.M."/>
            <person name="Smanski M.J."/>
            <person name="Chevrette M.G."/>
            <person name="De Carvalho L.P.S."/>
            <person name="Shen B."/>
        </authorList>
    </citation>
    <scope>NUCLEOTIDE SEQUENCE [LARGE SCALE GENOMIC DNA]</scope>
    <source>
        <strain evidence="5 6">NPDC002593</strain>
    </source>
</reference>
<dbReference type="EMBL" id="JBIAQY010000004">
    <property type="protein sequence ID" value="MFF3569218.1"/>
    <property type="molecule type" value="Genomic_DNA"/>
</dbReference>
<dbReference type="Proteomes" id="UP001601992">
    <property type="component" value="Unassembled WGS sequence"/>
</dbReference>
<name>A0ABW6RYV9_9NOCA</name>
<evidence type="ECO:0000256" key="4">
    <source>
        <dbReference type="SAM" id="MobiDB-lite"/>
    </source>
</evidence>
<feature type="compositionally biased region" description="Polar residues" evidence="4">
    <location>
        <begin position="139"/>
        <end position="151"/>
    </location>
</feature>
<accession>A0ABW6RYV9</accession>
<dbReference type="InterPro" id="IPR000424">
    <property type="entry name" value="Primosome_PriB/ssb"/>
</dbReference>
<evidence type="ECO:0000313" key="5">
    <source>
        <dbReference type="EMBL" id="MFF3569218.1"/>
    </source>
</evidence>
<comment type="subunit">
    <text evidence="2">Homotetramer.</text>
</comment>
<organism evidence="5 6">
    <name type="scientific">Nocardia jiangxiensis</name>
    <dbReference type="NCBI Taxonomy" id="282685"/>
    <lineage>
        <taxon>Bacteria</taxon>
        <taxon>Bacillati</taxon>
        <taxon>Actinomycetota</taxon>
        <taxon>Actinomycetes</taxon>
        <taxon>Mycobacteriales</taxon>
        <taxon>Nocardiaceae</taxon>
        <taxon>Nocardia</taxon>
    </lineage>
</organism>
<dbReference type="Gene3D" id="2.40.50.140">
    <property type="entry name" value="Nucleic acid-binding proteins"/>
    <property type="match status" value="1"/>
</dbReference>
<dbReference type="CDD" id="cd04496">
    <property type="entry name" value="SSB_OBF"/>
    <property type="match status" value="1"/>
</dbReference>
<protein>
    <recommendedName>
        <fullName evidence="2 3">Single-stranded DNA-binding protein</fullName>
        <shortName evidence="2">SSB</shortName>
    </recommendedName>
</protein>
<dbReference type="PANTHER" id="PTHR10302">
    <property type="entry name" value="SINGLE-STRANDED DNA-BINDING PROTEIN"/>
    <property type="match status" value="1"/>
</dbReference>
<dbReference type="Pfam" id="PF00436">
    <property type="entry name" value="SSB"/>
    <property type="match status" value="1"/>
</dbReference>
<evidence type="ECO:0000313" key="6">
    <source>
        <dbReference type="Proteomes" id="UP001601992"/>
    </source>
</evidence>
<dbReference type="SUPFAM" id="SSF50249">
    <property type="entry name" value="Nucleic acid-binding proteins"/>
    <property type="match status" value="1"/>
</dbReference>
<sequence length="151" mass="16626">MTILIEGNLTSDPELRVTKTGKKVAVLTVAENHRFFDPKTGQWRDSEPVFMRCNVWDRMAENAAESLTRGMGVIVTGQLQQSRITNEDGETRTFTDVRVSNIAPSLRFAKAVVTKVAYNVVDPRDADDANDPADSDQARTSGHASNATVPF</sequence>
<keyword evidence="1 2" id="KW-0238">DNA-binding</keyword>
<proteinExistence type="inferred from homology"/>
<dbReference type="PANTHER" id="PTHR10302:SF27">
    <property type="entry name" value="SINGLE-STRANDED DNA-BINDING PROTEIN"/>
    <property type="match status" value="1"/>
</dbReference>